<keyword evidence="2" id="KW-0378">Hydrolase</keyword>
<evidence type="ECO:0000313" key="3">
    <source>
        <dbReference type="Proteomes" id="UP000826254"/>
    </source>
</evidence>
<evidence type="ECO:0000313" key="2">
    <source>
        <dbReference type="EMBL" id="QZP39341.1"/>
    </source>
</evidence>
<keyword evidence="1" id="KW-1133">Transmembrane helix</keyword>
<geneLocation type="plasmid" evidence="2 3">
    <name>unnamed1</name>
</geneLocation>
<sequence length="169" mass="17311">MYRTGHYGAALLGYAPIGFLLLLFGLRELALLGGAGAVVLAMVPDLDQRVPGVTHRGPTHTVWFGLFIGGVLGIGAGLMGSSRGVIAATSLAVLGFLVGAVSVLSHIAADALTPAGVRPFTPVRNRRYSYNVATAKNPIANYALLGAGVLVSGAALVVGSTLRDYLGRL</sequence>
<dbReference type="GO" id="GO:0016787">
    <property type="term" value="F:hydrolase activity"/>
    <property type="evidence" value="ECO:0007669"/>
    <property type="project" value="UniProtKB-KW"/>
</dbReference>
<feature type="transmembrane region" description="Helical" evidence="1">
    <location>
        <begin position="85"/>
        <end position="109"/>
    </location>
</feature>
<dbReference type="Proteomes" id="UP000826254">
    <property type="component" value="Plasmid unnamed1"/>
</dbReference>
<gene>
    <name evidence="2" type="ORF">K6T50_15625</name>
</gene>
<name>A0A8T8WHL4_9EURY</name>
<keyword evidence="1" id="KW-0472">Membrane</keyword>
<reference evidence="2 3" key="1">
    <citation type="journal article" date="2021" name="Int. J. Syst. Evol. Microbiol.">
        <title>Halobaculum halophilum sp. nov. and Halobaculum salinum sp. nov., isolated from salt lake and saline soil.</title>
        <authorList>
            <person name="Cui H.L."/>
            <person name="Shi X.W."/>
            <person name="Yin X.M."/>
            <person name="Yang X.Y."/>
            <person name="Hou J."/>
            <person name="Zhu L."/>
        </authorList>
    </citation>
    <scope>NUCLEOTIDE SEQUENCE [LARGE SCALE GENOMIC DNA]</scope>
    <source>
        <strain evidence="2 3">NBRC 109044</strain>
    </source>
</reference>
<feature type="transmembrane region" description="Helical" evidence="1">
    <location>
        <begin position="139"/>
        <end position="162"/>
    </location>
</feature>
<dbReference type="InterPro" id="IPR007404">
    <property type="entry name" value="YdjM-like"/>
</dbReference>
<keyword evidence="2" id="KW-0614">Plasmid</keyword>
<evidence type="ECO:0000256" key="1">
    <source>
        <dbReference type="SAM" id="Phobius"/>
    </source>
</evidence>
<dbReference type="GeneID" id="67179601"/>
<feature type="transmembrane region" description="Helical" evidence="1">
    <location>
        <begin position="12"/>
        <end position="41"/>
    </location>
</feature>
<dbReference type="AlphaFoldDB" id="A0A8T8WHL4"/>
<dbReference type="Pfam" id="PF04307">
    <property type="entry name" value="YdjM"/>
    <property type="match status" value="1"/>
</dbReference>
<keyword evidence="3" id="KW-1185">Reference proteome</keyword>
<proteinExistence type="predicted"/>
<feature type="transmembrane region" description="Helical" evidence="1">
    <location>
        <begin position="61"/>
        <end position="78"/>
    </location>
</feature>
<dbReference type="KEGG" id="hmp:K6T50_15625"/>
<organism evidence="2 3">
    <name type="scientific">Halobaculum magnesiiphilum</name>
    <dbReference type="NCBI Taxonomy" id="1017351"/>
    <lineage>
        <taxon>Archaea</taxon>
        <taxon>Methanobacteriati</taxon>
        <taxon>Methanobacteriota</taxon>
        <taxon>Stenosarchaea group</taxon>
        <taxon>Halobacteria</taxon>
        <taxon>Halobacteriales</taxon>
        <taxon>Haloferacaceae</taxon>
        <taxon>Halobaculum</taxon>
    </lineage>
</organism>
<dbReference type="RefSeq" id="WP_222609097.1">
    <property type="nucleotide sequence ID" value="NZ_CP081959.1"/>
</dbReference>
<dbReference type="EMBL" id="CP081959">
    <property type="protein sequence ID" value="QZP39341.1"/>
    <property type="molecule type" value="Genomic_DNA"/>
</dbReference>
<accession>A0A8T8WHL4</accession>
<protein>
    <submittedName>
        <fullName evidence="2">Metal-dependent hydrolase</fullName>
    </submittedName>
</protein>
<keyword evidence="1" id="KW-0812">Transmembrane</keyword>